<evidence type="ECO:0000256" key="1">
    <source>
        <dbReference type="ARBA" id="ARBA00001936"/>
    </source>
</evidence>
<evidence type="ECO:0000256" key="3">
    <source>
        <dbReference type="ARBA" id="ARBA00022676"/>
    </source>
</evidence>
<dbReference type="SUPFAM" id="SSF53448">
    <property type="entry name" value="Nucleotide-diphospho-sugar transferases"/>
    <property type="match status" value="1"/>
</dbReference>
<evidence type="ECO:0000256" key="2">
    <source>
        <dbReference type="ARBA" id="ARBA00006739"/>
    </source>
</evidence>
<protein>
    <submittedName>
        <fullName evidence="5">Glucosyl-3-phosphoglycerate synthase</fullName>
    </submittedName>
</protein>
<proteinExistence type="inferred from homology"/>
<keyword evidence="4" id="KW-0808">Transferase</keyword>
<sequence>MTPDELVGRKGGRTVSVVIPAFHGEVAAAAVVDSVAPLVGTLVDEIVVADSGPWEDRGDVLWRALAATGGDLVVFLDGDVVDPDPADVSRLLGPLLTAPGVQLVKGYHRDPAGGGRVTELLVRPLVASLSPELASIIALIGSDLAGTRDLLRSIPFAPGHGVEIGILLDTVAELGIDGVGQADLGVRELRSRPLAELGPVARQIVATLLERLGIEDSQAPLTQFLSEDDGYRCVETFPVPARAEEYACRESRSVRT</sequence>
<dbReference type="GO" id="GO:0016757">
    <property type="term" value="F:glycosyltransferase activity"/>
    <property type="evidence" value="ECO:0007669"/>
    <property type="project" value="UniProtKB-KW"/>
</dbReference>
<evidence type="ECO:0000313" key="6">
    <source>
        <dbReference type="Proteomes" id="UP001195196"/>
    </source>
</evidence>
<dbReference type="PANTHER" id="PTHR48090:SF10">
    <property type="entry name" value="GLUCOSYL-3-PHOSPHOGLYCERATE SYNTHASE"/>
    <property type="match status" value="1"/>
</dbReference>
<evidence type="ECO:0000313" key="5">
    <source>
        <dbReference type="EMBL" id="MBM7279861.1"/>
    </source>
</evidence>
<comment type="caution">
    <text evidence="5">The sequence shown here is derived from an EMBL/GenBank/DDBJ whole genome shotgun (WGS) entry which is preliminary data.</text>
</comment>
<keyword evidence="3" id="KW-0328">Glycosyltransferase</keyword>
<dbReference type="InterPro" id="IPR029044">
    <property type="entry name" value="Nucleotide-diphossugar_trans"/>
</dbReference>
<dbReference type="RefSeq" id="WP_204718664.1">
    <property type="nucleotide sequence ID" value="NZ_JAFFGU010000012.1"/>
</dbReference>
<organism evidence="5 6">
    <name type="scientific">Gordonia rubripertincta</name>
    <name type="common">Rhodococcus corallinus</name>
    <dbReference type="NCBI Taxonomy" id="36822"/>
    <lineage>
        <taxon>Bacteria</taxon>
        <taxon>Bacillati</taxon>
        <taxon>Actinomycetota</taxon>
        <taxon>Actinomycetes</taxon>
        <taxon>Mycobacteriales</taxon>
        <taxon>Gordoniaceae</taxon>
        <taxon>Gordonia</taxon>
    </lineage>
</organism>
<dbReference type="AlphaFoldDB" id="A0AAW4G808"/>
<dbReference type="PANTHER" id="PTHR48090">
    <property type="entry name" value="UNDECAPRENYL-PHOSPHATE 4-DEOXY-4-FORMAMIDO-L-ARABINOSE TRANSFERASE-RELATED"/>
    <property type="match status" value="1"/>
</dbReference>
<dbReference type="InterPro" id="IPR050256">
    <property type="entry name" value="Glycosyltransferase_2"/>
</dbReference>
<comment type="cofactor">
    <cofactor evidence="1">
        <name>Mn(2+)</name>
        <dbReference type="ChEBI" id="CHEBI:29035"/>
    </cofactor>
</comment>
<dbReference type="CDD" id="cd00761">
    <property type="entry name" value="Glyco_tranf_GTA_type"/>
    <property type="match status" value="1"/>
</dbReference>
<gene>
    <name evidence="5" type="ORF">JTZ10_19110</name>
</gene>
<dbReference type="EMBL" id="JAFFGU010000012">
    <property type="protein sequence ID" value="MBM7279861.1"/>
    <property type="molecule type" value="Genomic_DNA"/>
</dbReference>
<dbReference type="Proteomes" id="UP001195196">
    <property type="component" value="Unassembled WGS sequence"/>
</dbReference>
<name>A0AAW4G808_GORRU</name>
<reference evidence="5" key="1">
    <citation type="submission" date="2021-02" db="EMBL/GenBank/DDBJ databases">
        <title>Taxonomy, biology and ecology of Rhodococcus bacteria occurring in California pistachio and other woody hosts as revealed by genome sequence analyses.</title>
        <authorList>
            <person name="Riely B."/>
            <person name="Gai Y."/>
        </authorList>
    </citation>
    <scope>NUCLEOTIDE SEQUENCE</scope>
    <source>
        <strain evidence="5">BP-295</strain>
    </source>
</reference>
<dbReference type="Gene3D" id="3.90.550.10">
    <property type="entry name" value="Spore Coat Polysaccharide Biosynthesis Protein SpsA, Chain A"/>
    <property type="match status" value="1"/>
</dbReference>
<comment type="similarity">
    <text evidence="2">Belongs to the glycosyltransferase 2 family.</text>
</comment>
<evidence type="ECO:0000256" key="4">
    <source>
        <dbReference type="ARBA" id="ARBA00022679"/>
    </source>
</evidence>
<accession>A0AAW4G808</accession>